<dbReference type="EMBL" id="BAABBE010000015">
    <property type="protein sequence ID" value="GAA3660553.1"/>
    <property type="molecule type" value="Genomic_DNA"/>
</dbReference>
<name>A0ABP7BH26_9PSEU</name>
<accession>A0ABP7BH26</accession>
<gene>
    <name evidence="1" type="ORF">GCM10022267_53460</name>
</gene>
<evidence type="ECO:0000313" key="2">
    <source>
        <dbReference type="Proteomes" id="UP001500711"/>
    </source>
</evidence>
<sequence>MVRKRADLRGVGGMMIEVPREEGRQRVGGHPTEPTSWFYSVGVSDQTTQKRIAEFVKAHGKPGTAVRAVVEPIGRAGARIVLVGADGAMGDVMAKDVESATKAVDAVDNVEQAEWDRETTAATKIGFEHRRKMAKMQS</sequence>
<dbReference type="Proteomes" id="UP001500711">
    <property type="component" value="Unassembled WGS sequence"/>
</dbReference>
<organism evidence="1 2">
    <name type="scientific">Lentzea roselyniae</name>
    <dbReference type="NCBI Taxonomy" id="531940"/>
    <lineage>
        <taxon>Bacteria</taxon>
        <taxon>Bacillati</taxon>
        <taxon>Actinomycetota</taxon>
        <taxon>Actinomycetes</taxon>
        <taxon>Pseudonocardiales</taxon>
        <taxon>Pseudonocardiaceae</taxon>
        <taxon>Lentzea</taxon>
    </lineage>
</organism>
<evidence type="ECO:0000313" key="1">
    <source>
        <dbReference type="EMBL" id="GAA3660553.1"/>
    </source>
</evidence>
<keyword evidence="2" id="KW-1185">Reference proteome</keyword>
<reference evidence="2" key="1">
    <citation type="journal article" date="2019" name="Int. J. Syst. Evol. Microbiol.">
        <title>The Global Catalogue of Microorganisms (GCM) 10K type strain sequencing project: providing services to taxonomists for standard genome sequencing and annotation.</title>
        <authorList>
            <consortium name="The Broad Institute Genomics Platform"/>
            <consortium name="The Broad Institute Genome Sequencing Center for Infectious Disease"/>
            <person name="Wu L."/>
            <person name="Ma J."/>
        </authorList>
    </citation>
    <scope>NUCLEOTIDE SEQUENCE [LARGE SCALE GENOMIC DNA]</scope>
    <source>
        <strain evidence="2">JCM 17494</strain>
    </source>
</reference>
<proteinExistence type="predicted"/>
<comment type="caution">
    <text evidence="1">The sequence shown here is derived from an EMBL/GenBank/DDBJ whole genome shotgun (WGS) entry which is preliminary data.</text>
</comment>
<protein>
    <submittedName>
        <fullName evidence="1">Uncharacterized protein</fullName>
    </submittedName>
</protein>